<comment type="caution">
    <text evidence="4">The sequence shown here is derived from an EMBL/GenBank/DDBJ whole genome shotgun (WGS) entry which is preliminary data.</text>
</comment>
<reference evidence="4 5" key="1">
    <citation type="submission" date="2016-08" db="EMBL/GenBank/DDBJ databases">
        <title>Draft genome sequence of allopolyploid Zygosaccharomyces rouxii.</title>
        <authorList>
            <person name="Watanabe J."/>
            <person name="Uehara K."/>
            <person name="Mogi Y."/>
            <person name="Tsukioka Y."/>
        </authorList>
    </citation>
    <scope>NUCLEOTIDE SEQUENCE [LARGE SCALE GENOMIC DNA]</scope>
    <source>
        <strain evidence="4 5">NBRC 110957</strain>
    </source>
</reference>
<keyword evidence="1" id="KW-0560">Oxidoreductase</keyword>
<sequence>MTVLVTGANGFIAQHIVHALLRQDYQVIGTTRTEEKAKILLDHFGGNPKLKLEIVRDFTPPDAFHHLFEKYGKEIDTVLHTAAVIPKPGGHNFKKSIALPTIEGTKNILSAIRKYGNNTVKHLVVTSTAGSILDFSKIQDSNVTFTEDDWNPVTLDQADSDPILAYMAGKKYAELDVWEFAKEKICEVTTIHPPFVFGPWRFDDYATDGLTPSNRVTESILHSSAGEPLKYEWKSHFADVRDVATVHLLAFQKKSVSGHRLIPNGGKFTPQMVANILNADFPQLEGKISKGPKPGDNDDYVGAKFDSTKSDQILKFEYKGLEESIYDTAAQVLRVEGKW</sequence>
<dbReference type="GO" id="GO:0016616">
    <property type="term" value="F:oxidoreductase activity, acting on the CH-OH group of donors, NAD or NADP as acceptor"/>
    <property type="evidence" value="ECO:0007669"/>
    <property type="project" value="TreeGrafter"/>
</dbReference>
<evidence type="ECO:0000256" key="2">
    <source>
        <dbReference type="ARBA" id="ARBA00023445"/>
    </source>
</evidence>
<organism evidence="4 5">
    <name type="scientific">Zygosaccharomyces rouxii</name>
    <dbReference type="NCBI Taxonomy" id="4956"/>
    <lineage>
        <taxon>Eukaryota</taxon>
        <taxon>Fungi</taxon>
        <taxon>Dikarya</taxon>
        <taxon>Ascomycota</taxon>
        <taxon>Saccharomycotina</taxon>
        <taxon>Saccharomycetes</taxon>
        <taxon>Saccharomycetales</taxon>
        <taxon>Saccharomycetaceae</taxon>
        <taxon>Zygosaccharomyces</taxon>
    </lineage>
</organism>
<dbReference type="InterPro" id="IPR001509">
    <property type="entry name" value="Epimerase_deHydtase"/>
</dbReference>
<dbReference type="Proteomes" id="UP000187013">
    <property type="component" value="Unassembled WGS sequence"/>
</dbReference>
<proteinExistence type="inferred from homology"/>
<dbReference type="OrthoDB" id="2735536at2759"/>
<dbReference type="InterPro" id="IPR050425">
    <property type="entry name" value="NAD(P)_dehydrat-like"/>
</dbReference>
<name>A0A1Q3AKY7_ZYGRO</name>
<feature type="domain" description="NAD-dependent epimerase/dehydratase" evidence="3">
    <location>
        <begin position="3"/>
        <end position="255"/>
    </location>
</feature>
<evidence type="ECO:0000313" key="5">
    <source>
        <dbReference type="Proteomes" id="UP000187013"/>
    </source>
</evidence>
<evidence type="ECO:0000259" key="3">
    <source>
        <dbReference type="Pfam" id="PF01370"/>
    </source>
</evidence>
<dbReference type="Pfam" id="PF01370">
    <property type="entry name" value="Epimerase"/>
    <property type="match status" value="1"/>
</dbReference>
<accession>A0A1Q3AKY7</accession>
<evidence type="ECO:0000313" key="4">
    <source>
        <dbReference type="EMBL" id="GAV56409.1"/>
    </source>
</evidence>
<dbReference type="AlphaFoldDB" id="A0A1Q3AKY7"/>
<dbReference type="PANTHER" id="PTHR10366">
    <property type="entry name" value="NAD DEPENDENT EPIMERASE/DEHYDRATASE"/>
    <property type="match status" value="1"/>
</dbReference>
<dbReference type="SUPFAM" id="SSF51735">
    <property type="entry name" value="NAD(P)-binding Rossmann-fold domains"/>
    <property type="match status" value="1"/>
</dbReference>
<gene>
    <name evidence="4" type="ORF">ZYGR_0BB01870</name>
</gene>
<protein>
    <recommendedName>
        <fullName evidence="3">NAD-dependent epimerase/dehydratase domain-containing protein</fullName>
    </recommendedName>
</protein>
<dbReference type="Gene3D" id="3.40.50.720">
    <property type="entry name" value="NAD(P)-binding Rossmann-like Domain"/>
    <property type="match status" value="1"/>
</dbReference>
<evidence type="ECO:0000256" key="1">
    <source>
        <dbReference type="ARBA" id="ARBA00023002"/>
    </source>
</evidence>
<comment type="similarity">
    <text evidence="2">Belongs to the NAD(P)-dependent epimerase/dehydratase family. Dihydroflavonol-4-reductase subfamily.</text>
</comment>
<dbReference type="InterPro" id="IPR036291">
    <property type="entry name" value="NAD(P)-bd_dom_sf"/>
</dbReference>
<dbReference type="PANTHER" id="PTHR10366:SF564">
    <property type="entry name" value="STEROL-4-ALPHA-CARBOXYLATE 3-DEHYDROGENASE, DECARBOXYLATING"/>
    <property type="match status" value="1"/>
</dbReference>
<dbReference type="EMBL" id="BDGX01000054">
    <property type="protein sequence ID" value="GAV56409.1"/>
    <property type="molecule type" value="Genomic_DNA"/>
</dbReference>